<feature type="compositionally biased region" description="Polar residues" evidence="1">
    <location>
        <begin position="261"/>
        <end position="279"/>
    </location>
</feature>
<comment type="caution">
    <text evidence="2">The sequence shown here is derived from an EMBL/GenBank/DDBJ whole genome shotgun (WGS) entry which is preliminary data.</text>
</comment>
<proteinExistence type="predicted"/>
<evidence type="ECO:0000313" key="3">
    <source>
        <dbReference type="Proteomes" id="UP001610335"/>
    </source>
</evidence>
<feature type="compositionally biased region" description="Basic and acidic residues" evidence="1">
    <location>
        <begin position="54"/>
        <end position="63"/>
    </location>
</feature>
<feature type="compositionally biased region" description="Low complexity" evidence="1">
    <location>
        <begin position="92"/>
        <end position="117"/>
    </location>
</feature>
<evidence type="ECO:0000313" key="2">
    <source>
        <dbReference type="EMBL" id="KAL2829396.1"/>
    </source>
</evidence>
<dbReference type="EMBL" id="JBFXLS010000016">
    <property type="protein sequence ID" value="KAL2829396.1"/>
    <property type="molecule type" value="Genomic_DNA"/>
</dbReference>
<evidence type="ECO:0008006" key="4">
    <source>
        <dbReference type="Google" id="ProtNLM"/>
    </source>
</evidence>
<evidence type="ECO:0000256" key="1">
    <source>
        <dbReference type="SAM" id="MobiDB-lite"/>
    </source>
</evidence>
<organism evidence="2 3">
    <name type="scientific">Aspergillus cavernicola</name>
    <dbReference type="NCBI Taxonomy" id="176166"/>
    <lineage>
        <taxon>Eukaryota</taxon>
        <taxon>Fungi</taxon>
        <taxon>Dikarya</taxon>
        <taxon>Ascomycota</taxon>
        <taxon>Pezizomycotina</taxon>
        <taxon>Eurotiomycetes</taxon>
        <taxon>Eurotiomycetidae</taxon>
        <taxon>Eurotiales</taxon>
        <taxon>Aspergillaceae</taxon>
        <taxon>Aspergillus</taxon>
        <taxon>Aspergillus subgen. Nidulantes</taxon>
    </lineage>
</organism>
<keyword evidence="3" id="KW-1185">Reference proteome</keyword>
<name>A0ABR4INP4_9EURO</name>
<reference evidence="2 3" key="1">
    <citation type="submission" date="2024-07" db="EMBL/GenBank/DDBJ databases">
        <title>Section-level genome sequencing and comparative genomics of Aspergillus sections Usti and Cavernicolus.</title>
        <authorList>
            <consortium name="Lawrence Berkeley National Laboratory"/>
            <person name="Nybo J.L."/>
            <person name="Vesth T.C."/>
            <person name="Theobald S."/>
            <person name="Frisvad J.C."/>
            <person name="Larsen T.O."/>
            <person name="Kjaerboelling I."/>
            <person name="Rothschild-Mancinelli K."/>
            <person name="Lyhne E.K."/>
            <person name="Kogle M.E."/>
            <person name="Barry K."/>
            <person name="Clum A."/>
            <person name="Na H."/>
            <person name="Ledsgaard L."/>
            <person name="Lin J."/>
            <person name="Lipzen A."/>
            <person name="Kuo A."/>
            <person name="Riley R."/>
            <person name="Mondo S."/>
            <person name="LaButti K."/>
            <person name="Haridas S."/>
            <person name="Pangalinan J."/>
            <person name="Salamov A.A."/>
            <person name="Simmons B.A."/>
            <person name="Magnuson J.K."/>
            <person name="Chen J."/>
            <person name="Drula E."/>
            <person name="Henrissat B."/>
            <person name="Wiebenga A."/>
            <person name="Lubbers R.J."/>
            <person name="Gomes A.C."/>
            <person name="Makela M.R."/>
            <person name="Stajich J."/>
            <person name="Grigoriev I.V."/>
            <person name="Mortensen U.H."/>
            <person name="De vries R.P."/>
            <person name="Baker S.E."/>
            <person name="Andersen M.R."/>
        </authorList>
    </citation>
    <scope>NUCLEOTIDE SEQUENCE [LARGE SCALE GENOMIC DNA]</scope>
    <source>
        <strain evidence="2 3">CBS 600.67</strain>
    </source>
</reference>
<feature type="compositionally biased region" description="Gly residues" evidence="1">
    <location>
        <begin position="234"/>
        <end position="259"/>
    </location>
</feature>
<feature type="region of interest" description="Disordered" evidence="1">
    <location>
        <begin position="38"/>
        <end position="117"/>
    </location>
</feature>
<feature type="region of interest" description="Disordered" evidence="1">
    <location>
        <begin position="234"/>
        <end position="283"/>
    </location>
</feature>
<gene>
    <name evidence="2" type="ORF">BDW59DRAFT_178385</name>
</gene>
<dbReference type="Proteomes" id="UP001610335">
    <property type="component" value="Unassembled WGS sequence"/>
</dbReference>
<accession>A0ABR4INP4</accession>
<feature type="compositionally biased region" description="Polar residues" evidence="1">
    <location>
        <begin position="66"/>
        <end position="91"/>
    </location>
</feature>
<protein>
    <recommendedName>
        <fullName evidence="4">Mediator complex subunit 11</fullName>
    </recommendedName>
</protein>
<feature type="compositionally biased region" description="Polar residues" evidence="1">
    <location>
        <begin position="38"/>
        <end position="50"/>
    </location>
</feature>
<sequence>MTNKYQRRPRFYRNLQNLKEKHASTLFGVKPAPSILSISETRSRSSTHSIDLTKYQHQDRHPSPDPNQIQADQTVPHSSNHTLSTISSQPHTLPRPSLTSLFTTTTPTSPTSLTNNPTTPLLGLTTHIQTQSTQARHLFTQTSHLLSPTDRNWIESTISDTENATREILILTESFRVDQGANDGRVGIKSQLRWLVRDSRRAKEKRERLVLCHASLMGVLGRLQGLSLQGGGEGGFVQNGGSSGGGLSRGQGMRDGPGEGTVTSASGTTYGPGSDNGQRPDTPVWDLSVQLQDAGMEVVVPEPEAELLSPKMPASMTAQSAHSSVQGQEEVASTKMDNELMDMLSWRWAQGSQTQ</sequence>